<reference evidence="6 7" key="1">
    <citation type="submission" date="2013-12" db="EMBL/GenBank/DDBJ databases">
        <authorList>
            <consortium name="DOE Joint Genome Institute"/>
            <person name="Smidt H."/>
            <person name="Huntemann M."/>
            <person name="Han J."/>
            <person name="Chen A."/>
            <person name="Kyrpides N."/>
            <person name="Mavromatis K."/>
            <person name="Markowitz V."/>
            <person name="Palaniappan K."/>
            <person name="Ivanova N."/>
            <person name="Schaumberg A."/>
            <person name="Pati A."/>
            <person name="Liolios K."/>
            <person name="Nordberg H.P."/>
            <person name="Cantor M.N."/>
            <person name="Hua S.X."/>
            <person name="Woyke T."/>
        </authorList>
    </citation>
    <scope>NUCLEOTIDE SEQUENCE [LARGE SCALE GENOMIC DNA]</scope>
    <source>
        <strain evidence="7">DSM 15288</strain>
    </source>
</reference>
<feature type="domain" description="HTH LytTR-type" evidence="5">
    <location>
        <begin position="169"/>
        <end position="272"/>
    </location>
</feature>
<dbReference type="InterPro" id="IPR011006">
    <property type="entry name" value="CheY-like_superfamily"/>
</dbReference>
<dbReference type="HOGENOM" id="CLU_000445_14_1_9"/>
<sequence length="272" mass="31458">MRVLIADDERPARDELHYLLKQIEGIEVIGEAACGEEVLEQVRKLNPDVLFLDIQMPDASGIDIARQLFVEKTNPVIVFVTAFDQYAVEAFAVNAIDYLLKPIHVERLNETITRLNRSYEIMHSLSESDITQENDPHSQEIKDYEDTSGEYLRKLDMIYHSLNPTAHKLKIEENGKIYLIPSSDILYATIDERLVRVVTEQKSYLTNYTLSDLEGMLGPSFLRVHKSYLANVDKIESIVPWFNNTYNLIMKDRYEIPVSRTNVKSFRQRMGL</sequence>
<dbReference type="GO" id="GO:0000156">
    <property type="term" value="F:phosphorelay response regulator activity"/>
    <property type="evidence" value="ECO:0007669"/>
    <property type="project" value="InterPro"/>
</dbReference>
<dbReference type="RefSeq" id="WP_041483977.1">
    <property type="nucleotide sequence ID" value="NZ_CP007032.1"/>
</dbReference>
<dbReference type="PANTHER" id="PTHR37299:SF1">
    <property type="entry name" value="STAGE 0 SPORULATION PROTEIN A HOMOLOG"/>
    <property type="match status" value="1"/>
</dbReference>
<dbReference type="Pfam" id="PF00072">
    <property type="entry name" value="Response_reg"/>
    <property type="match status" value="1"/>
</dbReference>
<dbReference type="GO" id="GO:0003677">
    <property type="term" value="F:DNA binding"/>
    <property type="evidence" value="ECO:0007669"/>
    <property type="project" value="InterPro"/>
</dbReference>
<dbReference type="OrthoDB" id="9809318at2"/>
<name>W0E8Y5_9FIRM</name>
<organism evidence="6 7">
    <name type="scientific">Desulfitobacterium metallireducens DSM 15288</name>
    <dbReference type="NCBI Taxonomy" id="871968"/>
    <lineage>
        <taxon>Bacteria</taxon>
        <taxon>Bacillati</taxon>
        <taxon>Bacillota</taxon>
        <taxon>Clostridia</taxon>
        <taxon>Eubacteriales</taxon>
        <taxon>Desulfitobacteriaceae</taxon>
        <taxon>Desulfitobacterium</taxon>
    </lineage>
</organism>
<dbReference type="InterPro" id="IPR007492">
    <property type="entry name" value="LytTR_DNA-bd_dom"/>
</dbReference>
<evidence type="ECO:0000256" key="2">
    <source>
        <dbReference type="ARBA" id="ARBA00024867"/>
    </source>
</evidence>
<dbReference type="Gene3D" id="2.20.25.10">
    <property type="match status" value="1"/>
</dbReference>
<accession>W0E8Y5</accession>
<evidence type="ECO:0000313" key="7">
    <source>
        <dbReference type="Proteomes" id="UP000010847"/>
    </source>
</evidence>
<keyword evidence="7" id="KW-1185">Reference proteome</keyword>
<dbReference type="SUPFAM" id="SSF52172">
    <property type="entry name" value="CheY-like"/>
    <property type="match status" value="1"/>
</dbReference>
<keyword evidence="3" id="KW-0597">Phosphoprotein</keyword>
<dbReference type="PROSITE" id="PS50930">
    <property type="entry name" value="HTH_LYTTR"/>
    <property type="match status" value="1"/>
</dbReference>
<dbReference type="CDD" id="cd17532">
    <property type="entry name" value="REC_LytTR_AlgR-like"/>
    <property type="match status" value="1"/>
</dbReference>
<evidence type="ECO:0000259" key="5">
    <source>
        <dbReference type="PROSITE" id="PS50930"/>
    </source>
</evidence>
<evidence type="ECO:0000256" key="3">
    <source>
        <dbReference type="PROSITE-ProRule" id="PRU00169"/>
    </source>
</evidence>
<evidence type="ECO:0000259" key="4">
    <source>
        <dbReference type="PROSITE" id="PS50110"/>
    </source>
</evidence>
<dbReference type="Gene3D" id="3.40.50.2300">
    <property type="match status" value="1"/>
</dbReference>
<dbReference type="Gene3D" id="2.40.50.40">
    <property type="match status" value="1"/>
</dbReference>
<dbReference type="EMBL" id="CP007032">
    <property type="protein sequence ID" value="AHF07330.1"/>
    <property type="molecule type" value="Genomic_DNA"/>
</dbReference>
<dbReference type="InterPro" id="IPR046947">
    <property type="entry name" value="LytR-like"/>
</dbReference>
<dbReference type="AlphaFoldDB" id="W0E8Y5"/>
<dbReference type="PANTHER" id="PTHR37299">
    <property type="entry name" value="TRANSCRIPTIONAL REGULATOR-RELATED"/>
    <property type="match status" value="1"/>
</dbReference>
<dbReference type="PROSITE" id="PS50110">
    <property type="entry name" value="RESPONSE_REGULATORY"/>
    <property type="match status" value="1"/>
</dbReference>
<dbReference type="eggNOG" id="COG3279">
    <property type="taxonomic scope" value="Bacteria"/>
</dbReference>
<protein>
    <recommendedName>
        <fullName evidence="1">Stage 0 sporulation protein A homolog</fullName>
    </recommendedName>
</protein>
<dbReference type="STRING" id="871968.DESME_10040"/>
<dbReference type="SMART" id="SM00850">
    <property type="entry name" value="LytTR"/>
    <property type="match status" value="1"/>
</dbReference>
<gene>
    <name evidence="6" type="ORF">DESME_10040</name>
</gene>
<dbReference type="Pfam" id="PF04397">
    <property type="entry name" value="LytTR"/>
    <property type="match status" value="1"/>
</dbReference>
<evidence type="ECO:0000313" key="6">
    <source>
        <dbReference type="EMBL" id="AHF07330.1"/>
    </source>
</evidence>
<dbReference type="Proteomes" id="UP000010847">
    <property type="component" value="Chromosome"/>
</dbReference>
<feature type="modified residue" description="4-aspartylphosphate" evidence="3">
    <location>
        <position position="53"/>
    </location>
</feature>
<dbReference type="InterPro" id="IPR001789">
    <property type="entry name" value="Sig_transdc_resp-reg_receiver"/>
</dbReference>
<feature type="domain" description="Response regulatory" evidence="4">
    <location>
        <begin position="2"/>
        <end position="116"/>
    </location>
</feature>
<comment type="function">
    <text evidence="2">May play the central regulatory role in sporulation. It may be an element of the effector pathway responsible for the activation of sporulation genes in response to nutritional stress. Spo0A may act in concert with spo0H (a sigma factor) to control the expression of some genes that are critical to the sporulation process.</text>
</comment>
<evidence type="ECO:0000256" key="1">
    <source>
        <dbReference type="ARBA" id="ARBA00018672"/>
    </source>
</evidence>
<dbReference type="KEGG" id="dmt:DESME_10040"/>
<proteinExistence type="predicted"/>
<dbReference type="SMART" id="SM00448">
    <property type="entry name" value="REC"/>
    <property type="match status" value="1"/>
</dbReference>